<dbReference type="InterPro" id="IPR015424">
    <property type="entry name" value="PyrdxlP-dep_Trfase"/>
</dbReference>
<dbReference type="HAMAP" id="MF_02056">
    <property type="entry name" value="MetZ"/>
    <property type="match status" value="1"/>
</dbReference>
<dbReference type="NCBIfam" id="TIGR01325">
    <property type="entry name" value="O_suc_HS_sulf"/>
    <property type="match status" value="1"/>
</dbReference>
<dbReference type="PANTHER" id="PTHR11808:SF80">
    <property type="entry name" value="CYSTATHIONINE GAMMA-LYASE"/>
    <property type="match status" value="1"/>
</dbReference>
<dbReference type="OrthoDB" id="9790858at2"/>
<dbReference type="GO" id="GO:0016846">
    <property type="term" value="F:carbon-sulfur lyase activity"/>
    <property type="evidence" value="ECO:0007669"/>
    <property type="project" value="TreeGrafter"/>
</dbReference>
<sequence>MANGSDSSGKASWKAATKAVRGGLMRSEHGEISEALYLTSGYAYDSAEQAMARMKGEEPGFVYSRYGSPTCEMLQQRIALIENAETCRVTASGMGAISSAILAPLKSGDRVVAATALFGSCRWIIANLMPKYGIETVFVDGADLEAWEREIAKGCQLVLIESPANPLLDGVDIEAVSKLCKKAGAVLVVDNVFATPILQKPLELGADVVVYSGTKHMDGQGRVMLGAILTSAQYMEEVYDPYLRHVGPAAAPFNAWVVLKGLETLKLRVDAQSASAARIADVIAAHPNVAAVRYPHRKDHPHYEVHKRQMTSGGTMIALSVKGGQEAAFKFLNSLELVDICNNLGDTKSLACHPSSTTHRALTDEEQAAMGLDRSWIRFSVGLEDPDDLEADVVNALNSV</sequence>
<dbReference type="EC" id="2.5.1.-" evidence="3"/>
<dbReference type="eggNOG" id="COG0626">
    <property type="taxonomic scope" value="Bacteria"/>
</dbReference>
<keyword evidence="7" id="KW-1185">Reference proteome</keyword>
<dbReference type="GO" id="GO:0030170">
    <property type="term" value="F:pyridoxal phosphate binding"/>
    <property type="evidence" value="ECO:0007669"/>
    <property type="project" value="UniProtKB-UniRule"/>
</dbReference>
<comment type="subunit">
    <text evidence="3">Homotetramer.</text>
</comment>
<dbReference type="InterPro" id="IPR015422">
    <property type="entry name" value="PyrdxlP-dep_Trfase_small"/>
</dbReference>
<name>A0A059G8C9_9PROT</name>
<dbReference type="SUPFAM" id="SSF53383">
    <property type="entry name" value="PLP-dependent transferases"/>
    <property type="match status" value="1"/>
</dbReference>
<keyword evidence="3" id="KW-0028">Amino-acid biosynthesis</keyword>
<reference evidence="6 7" key="1">
    <citation type="journal article" date="2014" name="Antonie Van Leeuwenhoek">
        <title>Hyphomonas beringensis sp. nov. and Hyphomonas chukchiensis sp. nov., isolated from surface seawater of the Bering Sea and Chukchi Sea.</title>
        <authorList>
            <person name="Li C."/>
            <person name="Lai Q."/>
            <person name="Li G."/>
            <person name="Dong C."/>
            <person name="Wang J."/>
            <person name="Liao Y."/>
            <person name="Shao Z."/>
        </authorList>
    </citation>
    <scope>NUCLEOTIDE SEQUENCE [LARGE SCALE GENOMIC DNA]</scope>
    <source>
        <strain evidence="6 7">SCH89</strain>
    </source>
</reference>
<keyword evidence="3" id="KW-0486">Methionine biosynthesis</keyword>
<comment type="function">
    <text evidence="3">Catalyzes the formation of L-homocysteine from O-succinyl-L-homoserine (OSHS) and hydrogen sulfide.</text>
</comment>
<dbReference type="Gene3D" id="3.40.640.10">
    <property type="entry name" value="Type I PLP-dependent aspartate aminotransferase-like (Major domain)"/>
    <property type="match status" value="1"/>
</dbReference>
<gene>
    <name evidence="3" type="primary">metZ</name>
    <name evidence="6" type="ORF">HOC_06873</name>
</gene>
<keyword evidence="2 3" id="KW-0663">Pyridoxal phosphate</keyword>
<evidence type="ECO:0000256" key="3">
    <source>
        <dbReference type="HAMAP-Rule" id="MF_02056"/>
    </source>
</evidence>
<dbReference type="AlphaFoldDB" id="A0A059G8C9"/>
<comment type="pathway">
    <text evidence="3">Amino-acid biosynthesis; L-methionine biosynthesis via de novo pathway; L-homocysteine from O-succinyl-L-homoserine: step 1/1.</text>
</comment>
<dbReference type="RefSeq" id="WP_035537008.1">
    <property type="nucleotide sequence ID" value="NZ_ARYL01000008.1"/>
</dbReference>
<protein>
    <recommendedName>
        <fullName evidence="3">O-succinylhomoserine sulfhydrylase</fullName>
        <shortName evidence="3">OSH sulfhydrylase</shortName>
        <shortName evidence="3">OSHS sulfhydrylase</shortName>
        <ecNumber evidence="3">2.5.1.-</ecNumber>
    </recommendedName>
</protein>
<dbReference type="GO" id="GO:0005737">
    <property type="term" value="C:cytoplasm"/>
    <property type="evidence" value="ECO:0007669"/>
    <property type="project" value="TreeGrafter"/>
</dbReference>
<comment type="cofactor">
    <cofactor evidence="1 3 5">
        <name>pyridoxal 5'-phosphate</name>
        <dbReference type="ChEBI" id="CHEBI:597326"/>
    </cofactor>
</comment>
<dbReference type="GO" id="GO:0071268">
    <property type="term" value="P:homocysteine biosynthetic process"/>
    <property type="evidence" value="ECO:0007669"/>
    <property type="project" value="InterPro"/>
</dbReference>
<dbReference type="InterPro" id="IPR000277">
    <property type="entry name" value="Cys/Met-Metab_PyrdxlP-dep_enz"/>
</dbReference>
<evidence type="ECO:0000256" key="1">
    <source>
        <dbReference type="ARBA" id="ARBA00001933"/>
    </source>
</evidence>
<dbReference type="GO" id="GO:0071266">
    <property type="term" value="P:'de novo' L-methionine biosynthetic process"/>
    <property type="evidence" value="ECO:0007669"/>
    <property type="project" value="UniProtKB-UniRule"/>
</dbReference>
<keyword evidence="3" id="KW-0808">Transferase</keyword>
<dbReference type="STRING" id="1280953.HOC_06873"/>
<dbReference type="GO" id="GO:0019346">
    <property type="term" value="P:transsulfuration"/>
    <property type="evidence" value="ECO:0007669"/>
    <property type="project" value="InterPro"/>
</dbReference>
<organism evidence="6 7">
    <name type="scientific">Hyphomonas oceanitis SCH89</name>
    <dbReference type="NCBI Taxonomy" id="1280953"/>
    <lineage>
        <taxon>Bacteria</taxon>
        <taxon>Pseudomonadati</taxon>
        <taxon>Pseudomonadota</taxon>
        <taxon>Alphaproteobacteria</taxon>
        <taxon>Hyphomonadales</taxon>
        <taxon>Hyphomonadaceae</taxon>
        <taxon>Hyphomonas</taxon>
    </lineage>
</organism>
<accession>A0A059G8C9</accession>
<feature type="modified residue" description="N6-(pyridoxal phosphate)lysine" evidence="3 4">
    <location>
        <position position="215"/>
    </location>
</feature>
<comment type="caution">
    <text evidence="6">The sequence shown here is derived from an EMBL/GenBank/DDBJ whole genome shotgun (WGS) entry which is preliminary data.</text>
</comment>
<dbReference type="FunFam" id="3.40.640.10:FF:000046">
    <property type="entry name" value="Cystathionine gamma-lyase"/>
    <property type="match status" value="1"/>
</dbReference>
<dbReference type="Gene3D" id="3.90.1150.10">
    <property type="entry name" value="Aspartate Aminotransferase, domain 1"/>
    <property type="match status" value="1"/>
</dbReference>
<evidence type="ECO:0000313" key="6">
    <source>
        <dbReference type="EMBL" id="KDA03107.1"/>
    </source>
</evidence>
<dbReference type="Pfam" id="PF01053">
    <property type="entry name" value="Cys_Met_Meta_PP"/>
    <property type="match status" value="1"/>
</dbReference>
<evidence type="ECO:0000256" key="5">
    <source>
        <dbReference type="RuleBase" id="RU362118"/>
    </source>
</evidence>
<evidence type="ECO:0000256" key="4">
    <source>
        <dbReference type="PIRSR" id="PIRSR001434-2"/>
    </source>
</evidence>
<comment type="catalytic activity">
    <reaction evidence="3">
        <text>O-succinyl-L-homoserine + hydrogen sulfide = L-homocysteine + succinate</text>
        <dbReference type="Rhea" id="RHEA:27826"/>
        <dbReference type="ChEBI" id="CHEBI:29919"/>
        <dbReference type="ChEBI" id="CHEBI:30031"/>
        <dbReference type="ChEBI" id="CHEBI:57661"/>
        <dbReference type="ChEBI" id="CHEBI:58199"/>
    </reaction>
</comment>
<dbReference type="InterPro" id="IPR015421">
    <property type="entry name" value="PyrdxlP-dep_Trfase_major"/>
</dbReference>
<evidence type="ECO:0000313" key="7">
    <source>
        <dbReference type="Proteomes" id="UP000024942"/>
    </source>
</evidence>
<dbReference type="Proteomes" id="UP000024942">
    <property type="component" value="Unassembled WGS sequence"/>
</dbReference>
<evidence type="ECO:0000256" key="2">
    <source>
        <dbReference type="ARBA" id="ARBA00022898"/>
    </source>
</evidence>
<dbReference type="PANTHER" id="PTHR11808">
    <property type="entry name" value="TRANS-SULFURATION ENZYME FAMILY MEMBER"/>
    <property type="match status" value="1"/>
</dbReference>
<dbReference type="UniPathway" id="UPA00051">
    <property type="reaction ID" value="UER00449"/>
</dbReference>
<proteinExistence type="inferred from homology"/>
<dbReference type="CDD" id="cd00614">
    <property type="entry name" value="CGS_like"/>
    <property type="match status" value="1"/>
</dbReference>
<dbReference type="EMBL" id="ARYL01000008">
    <property type="protein sequence ID" value="KDA03107.1"/>
    <property type="molecule type" value="Genomic_DNA"/>
</dbReference>
<dbReference type="InterPro" id="IPR006234">
    <property type="entry name" value="O-succ-hSer_sulfhydrylase"/>
</dbReference>
<dbReference type="PATRIC" id="fig|1280953.3.peg.1392"/>
<dbReference type="GO" id="GO:0016765">
    <property type="term" value="F:transferase activity, transferring alkyl or aryl (other than methyl) groups"/>
    <property type="evidence" value="ECO:0007669"/>
    <property type="project" value="UniProtKB-UniRule"/>
</dbReference>
<dbReference type="PIRSF" id="PIRSF001434">
    <property type="entry name" value="CGS"/>
    <property type="match status" value="1"/>
</dbReference>
<comment type="similarity">
    <text evidence="3">Belongs to the trans-sulfuration enzymes family. MetZ subfamily.</text>
</comment>